<feature type="compositionally biased region" description="Basic and acidic residues" evidence="1">
    <location>
        <begin position="64"/>
        <end position="81"/>
    </location>
</feature>
<accession>A0A369UIY7</accession>
<reference evidence="2 3" key="1">
    <citation type="submission" date="2018-07" db="EMBL/GenBank/DDBJ databases">
        <title>Dyella tabacisoli L4-6T, whole genome shotgun sequence.</title>
        <authorList>
            <person name="Zhou X.-K."/>
            <person name="Li W.-J."/>
            <person name="Duan Y.-Q."/>
        </authorList>
    </citation>
    <scope>NUCLEOTIDE SEQUENCE [LARGE SCALE GENOMIC DNA]</scope>
    <source>
        <strain evidence="2 3">L4-6</strain>
    </source>
</reference>
<feature type="compositionally biased region" description="Polar residues" evidence="1">
    <location>
        <begin position="99"/>
        <end position="108"/>
    </location>
</feature>
<protein>
    <submittedName>
        <fullName evidence="2">Uncharacterized protein</fullName>
    </submittedName>
</protein>
<feature type="compositionally biased region" description="Gly residues" evidence="1">
    <location>
        <begin position="21"/>
        <end position="56"/>
    </location>
</feature>
<evidence type="ECO:0000256" key="1">
    <source>
        <dbReference type="SAM" id="MobiDB-lite"/>
    </source>
</evidence>
<dbReference type="EMBL" id="QQAH01000016">
    <property type="protein sequence ID" value="RDD80511.1"/>
    <property type="molecule type" value="Genomic_DNA"/>
</dbReference>
<dbReference type="Proteomes" id="UP000253782">
    <property type="component" value="Unassembled WGS sequence"/>
</dbReference>
<comment type="caution">
    <text evidence="2">The sequence shown here is derived from an EMBL/GenBank/DDBJ whole genome shotgun (WGS) entry which is preliminary data.</text>
</comment>
<sequence length="120" mass="12624">MKGVGEPAATGQRDADVGQGFKLGNGERGTGNGERGTGNGERGTGNGERGTGNGERGTGKSLKSRSEKAREKQRQSQKERGSAISLQTSCSPFPIPHSPLSTHSNQIKLANRPLRAPSRR</sequence>
<organism evidence="2 3">
    <name type="scientific">Dyella tabacisoli</name>
    <dbReference type="NCBI Taxonomy" id="2282381"/>
    <lineage>
        <taxon>Bacteria</taxon>
        <taxon>Pseudomonadati</taxon>
        <taxon>Pseudomonadota</taxon>
        <taxon>Gammaproteobacteria</taxon>
        <taxon>Lysobacterales</taxon>
        <taxon>Rhodanobacteraceae</taxon>
        <taxon>Dyella</taxon>
    </lineage>
</organism>
<gene>
    <name evidence="2" type="ORF">DVJ77_16645</name>
</gene>
<evidence type="ECO:0000313" key="2">
    <source>
        <dbReference type="EMBL" id="RDD80511.1"/>
    </source>
</evidence>
<feature type="region of interest" description="Disordered" evidence="1">
    <location>
        <begin position="1"/>
        <end position="120"/>
    </location>
</feature>
<proteinExistence type="predicted"/>
<evidence type="ECO:0000313" key="3">
    <source>
        <dbReference type="Proteomes" id="UP000253782"/>
    </source>
</evidence>
<dbReference type="AlphaFoldDB" id="A0A369UIY7"/>
<name>A0A369UIY7_9GAMM</name>
<keyword evidence="3" id="KW-1185">Reference proteome</keyword>